<comment type="subcellular location">
    <subcellularLocation>
        <location evidence="1">Membrane</location>
        <topology evidence="1">Multi-pass membrane protein</topology>
    </subcellularLocation>
</comment>
<evidence type="ECO:0000313" key="13">
    <source>
        <dbReference type="EMBL" id="KAG5183635.1"/>
    </source>
</evidence>
<dbReference type="GO" id="GO:0006508">
    <property type="term" value="P:proteolysis"/>
    <property type="evidence" value="ECO:0007669"/>
    <property type="project" value="UniProtKB-KW"/>
</dbReference>
<feature type="domain" description="AAA+ ATPase" evidence="12">
    <location>
        <begin position="228"/>
        <end position="369"/>
    </location>
</feature>
<keyword evidence="14" id="KW-1185">Reference proteome</keyword>
<keyword evidence="5" id="KW-0378">Hydrolase</keyword>
<dbReference type="Gene3D" id="1.10.8.60">
    <property type="match status" value="1"/>
</dbReference>
<evidence type="ECO:0000256" key="4">
    <source>
        <dbReference type="ARBA" id="ARBA00022741"/>
    </source>
</evidence>
<dbReference type="EMBL" id="JAFCMP010000195">
    <property type="protein sequence ID" value="KAG5183635.1"/>
    <property type="molecule type" value="Genomic_DNA"/>
</dbReference>
<dbReference type="Proteomes" id="UP000664859">
    <property type="component" value="Unassembled WGS sequence"/>
</dbReference>
<comment type="similarity">
    <text evidence="10">Belongs to the AAA ATPase family.</text>
</comment>
<dbReference type="GO" id="GO:0004176">
    <property type="term" value="F:ATP-dependent peptidase activity"/>
    <property type="evidence" value="ECO:0007669"/>
    <property type="project" value="TreeGrafter"/>
</dbReference>
<reference evidence="13" key="1">
    <citation type="submission" date="2021-02" db="EMBL/GenBank/DDBJ databases">
        <title>First Annotated Genome of the Yellow-green Alga Tribonema minus.</title>
        <authorList>
            <person name="Mahan K.M."/>
        </authorList>
    </citation>
    <scope>NUCLEOTIDE SEQUENCE</scope>
    <source>
        <strain evidence="13">UTEX B ZZ1240</strain>
    </source>
</reference>
<dbReference type="InterPro" id="IPR003960">
    <property type="entry name" value="ATPase_AAA_CS"/>
</dbReference>
<dbReference type="AlphaFoldDB" id="A0A835Z243"/>
<keyword evidence="13" id="KW-0131">Cell cycle</keyword>
<evidence type="ECO:0000256" key="3">
    <source>
        <dbReference type="ARBA" id="ARBA00022692"/>
    </source>
</evidence>
<dbReference type="GO" id="GO:0009535">
    <property type="term" value="C:chloroplast thylakoid membrane"/>
    <property type="evidence" value="ECO:0007669"/>
    <property type="project" value="TreeGrafter"/>
</dbReference>
<dbReference type="PANTHER" id="PTHR23076">
    <property type="entry name" value="METALLOPROTEASE M41 FTSH"/>
    <property type="match status" value="1"/>
</dbReference>
<dbReference type="Gene3D" id="3.40.50.300">
    <property type="entry name" value="P-loop containing nucleotide triphosphate hydrolases"/>
    <property type="match status" value="1"/>
</dbReference>
<dbReference type="Pfam" id="PF00004">
    <property type="entry name" value="AAA"/>
    <property type="match status" value="1"/>
</dbReference>
<evidence type="ECO:0000256" key="10">
    <source>
        <dbReference type="RuleBase" id="RU003651"/>
    </source>
</evidence>
<dbReference type="InterPro" id="IPR027417">
    <property type="entry name" value="P-loop_NTPase"/>
</dbReference>
<evidence type="ECO:0000256" key="6">
    <source>
        <dbReference type="ARBA" id="ARBA00022840"/>
    </source>
</evidence>
<comment type="caution">
    <text evidence="13">The sequence shown here is derived from an EMBL/GenBank/DDBJ whole genome shotgun (WGS) entry which is preliminary data.</text>
</comment>
<keyword evidence="2" id="KW-0645">Protease</keyword>
<keyword evidence="8 11" id="KW-1133">Transmembrane helix</keyword>
<evidence type="ECO:0000256" key="8">
    <source>
        <dbReference type="ARBA" id="ARBA00022989"/>
    </source>
</evidence>
<evidence type="ECO:0000256" key="9">
    <source>
        <dbReference type="ARBA" id="ARBA00023136"/>
    </source>
</evidence>
<evidence type="ECO:0000256" key="11">
    <source>
        <dbReference type="SAM" id="Phobius"/>
    </source>
</evidence>
<evidence type="ECO:0000256" key="7">
    <source>
        <dbReference type="ARBA" id="ARBA00022946"/>
    </source>
</evidence>
<gene>
    <name evidence="13" type="ORF">JKP88DRAFT_316460</name>
</gene>
<dbReference type="PROSITE" id="PS00674">
    <property type="entry name" value="AAA"/>
    <property type="match status" value="1"/>
</dbReference>
<dbReference type="FunFam" id="3.40.50.300:FF:000277">
    <property type="entry name" value="ATP-dependent zinc metalloprotease FtsH"/>
    <property type="match status" value="1"/>
</dbReference>
<keyword evidence="13" id="KW-0132">Cell division</keyword>
<keyword evidence="6 10" id="KW-0067">ATP-binding</keyword>
<dbReference type="InterPro" id="IPR003593">
    <property type="entry name" value="AAA+_ATPase"/>
</dbReference>
<dbReference type="GO" id="GO:0051301">
    <property type="term" value="P:cell division"/>
    <property type="evidence" value="ECO:0007669"/>
    <property type="project" value="UniProtKB-KW"/>
</dbReference>
<dbReference type="GO" id="GO:0005524">
    <property type="term" value="F:ATP binding"/>
    <property type="evidence" value="ECO:0007669"/>
    <property type="project" value="UniProtKB-KW"/>
</dbReference>
<dbReference type="OrthoDB" id="1413014at2759"/>
<keyword evidence="3 11" id="KW-0812">Transmembrane</keyword>
<dbReference type="InterPro" id="IPR003959">
    <property type="entry name" value="ATPase_AAA_core"/>
</dbReference>
<evidence type="ECO:0000256" key="2">
    <source>
        <dbReference type="ARBA" id="ARBA00022670"/>
    </source>
</evidence>
<dbReference type="SMART" id="SM00382">
    <property type="entry name" value="AAA"/>
    <property type="match status" value="1"/>
</dbReference>
<name>A0A835Z243_9STRA</name>
<accession>A0A835Z243</accession>
<keyword evidence="4 10" id="KW-0547">Nucleotide-binding</keyword>
<evidence type="ECO:0000313" key="14">
    <source>
        <dbReference type="Proteomes" id="UP000664859"/>
    </source>
</evidence>
<dbReference type="PANTHER" id="PTHR23076:SF113">
    <property type="entry name" value="ATP-DEPENDENT ZINC METALLOPROTEASE FTSH 1, CHLOROPLASTIC-RELATED"/>
    <property type="match status" value="1"/>
</dbReference>
<keyword evidence="9 11" id="KW-0472">Membrane</keyword>
<keyword evidence="7" id="KW-0809">Transit peptide</keyword>
<evidence type="ECO:0000259" key="12">
    <source>
        <dbReference type="SMART" id="SM00382"/>
    </source>
</evidence>
<dbReference type="Pfam" id="PF17862">
    <property type="entry name" value="AAA_lid_3"/>
    <property type="match status" value="1"/>
</dbReference>
<proteinExistence type="inferred from homology"/>
<protein>
    <submittedName>
        <fullName evidence="13">Cell division protein</fullName>
    </submittedName>
</protein>
<dbReference type="InterPro" id="IPR041569">
    <property type="entry name" value="AAA_lid_3"/>
</dbReference>
<evidence type="ECO:0000256" key="5">
    <source>
        <dbReference type="ARBA" id="ARBA00022801"/>
    </source>
</evidence>
<sequence>MLLWLGIRGRGASAREAAAAKPWAGLFRAPAQEEKVKTGKRIRLLLSKRRTWLGIVVLLLLAKALVWGPASKMVPPAELPMSEFLRLTATKAKEPALTSLKVTSRGKMLYEVAGRPHFTRQVPLADPLLEHLLRHGVKFGAAEAEPVGRGLILAQLFPLAWLAMMYSVLRRNLGETVGSAGRQVQGDTLDRSLTFDDVAGIDEAKAEVRELVAILRDPAPYVAAGARLPSGVMLVGPPGTGKTLLARVMAAEAGVPYYYCSGSDFVEMFVGRGAARVRKLFARAAKTAPCIVFFDELDALGKQRSMGANRGSNDEAEQTLNQLLACMDGLDTNNNGVIVVAATNRFDMLDDALTRPGRFDRIVRVGVPEEAGRQASCTVHTRNMQLEDPALLVTVAAITPGLTGAELASVANEAAIRAARRSCVQVSLDDFQGAVKAYYTSRSKIPTNLQNLMKGLL</sequence>
<dbReference type="SUPFAM" id="SSF52540">
    <property type="entry name" value="P-loop containing nucleoside triphosphate hydrolases"/>
    <property type="match status" value="1"/>
</dbReference>
<dbReference type="CDD" id="cd19501">
    <property type="entry name" value="RecA-like_FtsH"/>
    <property type="match status" value="1"/>
</dbReference>
<feature type="transmembrane region" description="Helical" evidence="11">
    <location>
        <begin position="51"/>
        <end position="70"/>
    </location>
</feature>
<dbReference type="GO" id="GO:0016887">
    <property type="term" value="F:ATP hydrolysis activity"/>
    <property type="evidence" value="ECO:0007669"/>
    <property type="project" value="InterPro"/>
</dbReference>
<evidence type="ECO:0000256" key="1">
    <source>
        <dbReference type="ARBA" id="ARBA00004141"/>
    </source>
</evidence>
<feature type="non-terminal residue" evidence="13">
    <location>
        <position position="1"/>
    </location>
</feature>
<organism evidence="13 14">
    <name type="scientific">Tribonema minus</name>
    <dbReference type="NCBI Taxonomy" id="303371"/>
    <lineage>
        <taxon>Eukaryota</taxon>
        <taxon>Sar</taxon>
        <taxon>Stramenopiles</taxon>
        <taxon>Ochrophyta</taxon>
        <taxon>PX clade</taxon>
        <taxon>Xanthophyceae</taxon>
        <taxon>Tribonematales</taxon>
        <taxon>Tribonemataceae</taxon>
        <taxon>Tribonema</taxon>
    </lineage>
</organism>